<feature type="region of interest" description="Disordered" evidence="2">
    <location>
        <begin position="1"/>
        <end position="21"/>
    </location>
</feature>
<accession>A0ABR0K1G1</accession>
<organism evidence="3 4">
    <name type="scientific">Lithohypha guttulata</name>
    <dbReference type="NCBI Taxonomy" id="1690604"/>
    <lineage>
        <taxon>Eukaryota</taxon>
        <taxon>Fungi</taxon>
        <taxon>Dikarya</taxon>
        <taxon>Ascomycota</taxon>
        <taxon>Pezizomycotina</taxon>
        <taxon>Eurotiomycetes</taxon>
        <taxon>Chaetothyriomycetidae</taxon>
        <taxon>Chaetothyriales</taxon>
        <taxon>Trichomeriaceae</taxon>
        <taxon>Lithohypha</taxon>
    </lineage>
</organism>
<protein>
    <submittedName>
        <fullName evidence="3">Uncharacterized protein</fullName>
    </submittedName>
</protein>
<dbReference type="Proteomes" id="UP001345013">
    <property type="component" value="Unassembled WGS sequence"/>
</dbReference>
<dbReference type="SUPFAM" id="SSF48403">
    <property type="entry name" value="Ankyrin repeat"/>
    <property type="match status" value="1"/>
</dbReference>
<dbReference type="EMBL" id="JAVRRG010000127">
    <property type="protein sequence ID" value="KAK5082563.1"/>
    <property type="molecule type" value="Genomic_DNA"/>
</dbReference>
<sequence>MLLEKGADINAQGGEHDGNALQLASAGGDEKVVQMLFDTGAEASVTQEQVPEWEFYGLKPALRKGVLITLIRELEVDTDTVYRSWHQVSKEGPKFLSAKNFRLLPWKKKN</sequence>
<evidence type="ECO:0000313" key="4">
    <source>
        <dbReference type="Proteomes" id="UP001345013"/>
    </source>
</evidence>
<evidence type="ECO:0000256" key="2">
    <source>
        <dbReference type="SAM" id="MobiDB-lite"/>
    </source>
</evidence>
<evidence type="ECO:0000313" key="3">
    <source>
        <dbReference type="EMBL" id="KAK5082563.1"/>
    </source>
</evidence>
<proteinExistence type="predicted"/>
<feature type="repeat" description="ANK" evidence="1">
    <location>
        <begin position="16"/>
        <end position="48"/>
    </location>
</feature>
<name>A0ABR0K1G1_9EURO</name>
<gene>
    <name evidence="3" type="ORF">LTR24_007938</name>
</gene>
<evidence type="ECO:0000256" key="1">
    <source>
        <dbReference type="PROSITE-ProRule" id="PRU00023"/>
    </source>
</evidence>
<keyword evidence="4" id="KW-1185">Reference proteome</keyword>
<comment type="caution">
    <text evidence="3">The sequence shown here is derived from an EMBL/GenBank/DDBJ whole genome shotgun (WGS) entry which is preliminary data.</text>
</comment>
<reference evidence="3 4" key="1">
    <citation type="submission" date="2023-08" db="EMBL/GenBank/DDBJ databases">
        <title>Black Yeasts Isolated from many extreme environments.</title>
        <authorList>
            <person name="Coleine C."/>
            <person name="Stajich J.E."/>
            <person name="Selbmann L."/>
        </authorList>
    </citation>
    <scope>NUCLEOTIDE SEQUENCE [LARGE SCALE GENOMIC DNA]</scope>
    <source>
        <strain evidence="3 4">CCFEE 5885</strain>
    </source>
</reference>
<dbReference type="PROSITE" id="PS50088">
    <property type="entry name" value="ANK_REPEAT"/>
    <property type="match status" value="1"/>
</dbReference>
<dbReference type="InterPro" id="IPR036770">
    <property type="entry name" value="Ankyrin_rpt-contain_sf"/>
</dbReference>
<keyword evidence="1" id="KW-0040">ANK repeat</keyword>
<dbReference type="InterPro" id="IPR002110">
    <property type="entry name" value="Ankyrin_rpt"/>
</dbReference>
<dbReference type="Gene3D" id="1.25.40.20">
    <property type="entry name" value="Ankyrin repeat-containing domain"/>
    <property type="match status" value="1"/>
</dbReference>
<dbReference type="Pfam" id="PF13637">
    <property type="entry name" value="Ank_4"/>
    <property type="match status" value="1"/>
</dbReference>